<keyword evidence="2" id="KW-0732">Signal</keyword>
<sequence>MLQNIQLWLSVHQRETHACQKLVLWYAVLVVLALRETEGCQGGCQQENCCGGCRAFCTTQACVQSCCSSCCCNRPKPAPYPTPYPSTPYPPAPGPVPTPYPPSPGPIPTPYPPPSPSDTNVENNVNATLDVTINNHINIENRVYIPISINNTNVQSVSIVSEENCTITDTGTTECPTPHTTTSPTTITPSSTTGPTTHPTGQPTTPTKPRIHIIPVPVPYPVYQRYPVPIPYYPHIPQPGCCTVIRPCVSSGCQSHRNHCGSGCLGNMMYEPVNPCYNGCRRKSWGFRPMCFGQNSCIEMPVNCMGCNNNFFESYQGFQQCGGCFSGGYGSYGGHDGTFGDIGGNGGAWGR</sequence>
<keyword evidence="4" id="KW-1185">Reference proteome</keyword>
<name>A0A9P0M6T1_ACAOB</name>
<feature type="chain" id="PRO_5040108726" evidence="2">
    <location>
        <begin position="40"/>
        <end position="351"/>
    </location>
</feature>
<dbReference type="Proteomes" id="UP001152888">
    <property type="component" value="Unassembled WGS sequence"/>
</dbReference>
<evidence type="ECO:0000256" key="1">
    <source>
        <dbReference type="SAM" id="MobiDB-lite"/>
    </source>
</evidence>
<evidence type="ECO:0000313" key="4">
    <source>
        <dbReference type="Proteomes" id="UP001152888"/>
    </source>
</evidence>
<dbReference type="OrthoDB" id="6783036at2759"/>
<comment type="caution">
    <text evidence="3">The sequence shown here is derived from an EMBL/GenBank/DDBJ whole genome shotgun (WGS) entry which is preliminary data.</text>
</comment>
<feature type="compositionally biased region" description="Pro residues" evidence="1">
    <location>
        <begin position="95"/>
        <end position="116"/>
    </location>
</feature>
<gene>
    <name evidence="3" type="ORF">ACAOBT_LOCUS30164</name>
</gene>
<reference evidence="3" key="1">
    <citation type="submission" date="2022-03" db="EMBL/GenBank/DDBJ databases">
        <authorList>
            <person name="Sayadi A."/>
        </authorList>
    </citation>
    <scope>NUCLEOTIDE SEQUENCE</scope>
</reference>
<dbReference type="EMBL" id="CAKOFQ010007800">
    <property type="protein sequence ID" value="CAH2008318.1"/>
    <property type="molecule type" value="Genomic_DNA"/>
</dbReference>
<feature type="signal peptide" evidence="2">
    <location>
        <begin position="1"/>
        <end position="39"/>
    </location>
</feature>
<feature type="region of interest" description="Disordered" evidence="1">
    <location>
        <begin position="95"/>
        <end position="119"/>
    </location>
</feature>
<feature type="region of interest" description="Disordered" evidence="1">
    <location>
        <begin position="170"/>
        <end position="209"/>
    </location>
</feature>
<accession>A0A9P0M6T1</accession>
<protein>
    <submittedName>
        <fullName evidence="3">Uncharacterized protein</fullName>
    </submittedName>
</protein>
<organism evidence="3 4">
    <name type="scientific">Acanthoscelides obtectus</name>
    <name type="common">Bean weevil</name>
    <name type="synonym">Bruchus obtectus</name>
    <dbReference type="NCBI Taxonomy" id="200917"/>
    <lineage>
        <taxon>Eukaryota</taxon>
        <taxon>Metazoa</taxon>
        <taxon>Ecdysozoa</taxon>
        <taxon>Arthropoda</taxon>
        <taxon>Hexapoda</taxon>
        <taxon>Insecta</taxon>
        <taxon>Pterygota</taxon>
        <taxon>Neoptera</taxon>
        <taxon>Endopterygota</taxon>
        <taxon>Coleoptera</taxon>
        <taxon>Polyphaga</taxon>
        <taxon>Cucujiformia</taxon>
        <taxon>Chrysomeloidea</taxon>
        <taxon>Chrysomelidae</taxon>
        <taxon>Bruchinae</taxon>
        <taxon>Bruchini</taxon>
        <taxon>Acanthoscelides</taxon>
    </lineage>
</organism>
<evidence type="ECO:0000256" key="2">
    <source>
        <dbReference type="SAM" id="SignalP"/>
    </source>
</evidence>
<evidence type="ECO:0000313" key="3">
    <source>
        <dbReference type="EMBL" id="CAH2008318.1"/>
    </source>
</evidence>
<dbReference type="AlphaFoldDB" id="A0A9P0M6T1"/>
<proteinExistence type="predicted"/>